<dbReference type="FunFam" id="3.20.20.80:FF:000050">
    <property type="entry name" value="Beta-mannosidase B"/>
    <property type="match status" value="1"/>
</dbReference>
<feature type="domain" description="Beta-mannosidase Ig-fold" evidence="15">
    <location>
        <begin position="786"/>
        <end position="855"/>
    </location>
</feature>
<dbReference type="Gene3D" id="2.60.120.260">
    <property type="entry name" value="Galactose-binding domain-like"/>
    <property type="match status" value="1"/>
</dbReference>
<evidence type="ECO:0000256" key="7">
    <source>
        <dbReference type="ARBA" id="ARBA00022801"/>
    </source>
</evidence>
<dbReference type="GO" id="GO:0006516">
    <property type="term" value="P:glycoprotein catabolic process"/>
    <property type="evidence" value="ECO:0007669"/>
    <property type="project" value="TreeGrafter"/>
</dbReference>
<dbReference type="InterPro" id="IPR041447">
    <property type="entry name" value="Mannosidase_ig"/>
</dbReference>
<evidence type="ECO:0000259" key="16">
    <source>
        <dbReference type="Pfam" id="PF17786"/>
    </source>
</evidence>
<dbReference type="Pfam" id="PF00703">
    <property type="entry name" value="Glyco_hydro_2"/>
    <property type="match status" value="1"/>
</dbReference>
<evidence type="ECO:0000256" key="6">
    <source>
        <dbReference type="ARBA" id="ARBA00022525"/>
    </source>
</evidence>
<feature type="signal peptide" evidence="13">
    <location>
        <begin position="1"/>
        <end position="18"/>
    </location>
</feature>
<dbReference type="InterPro" id="IPR008979">
    <property type="entry name" value="Galactose-bd-like_sf"/>
</dbReference>
<evidence type="ECO:0000256" key="9">
    <source>
        <dbReference type="ARBA" id="ARBA00023295"/>
    </source>
</evidence>
<comment type="subunit">
    <text evidence="4">Homodimer.</text>
</comment>
<dbReference type="PANTHER" id="PTHR43730:SF1">
    <property type="entry name" value="BETA-MANNOSIDASE"/>
    <property type="match status" value="1"/>
</dbReference>
<feature type="chain" id="PRO_5031557150" description="Beta-mannosidase B" evidence="13">
    <location>
        <begin position="19"/>
        <end position="856"/>
    </location>
</feature>
<dbReference type="EMBL" id="JAASQV010000001">
    <property type="protein sequence ID" value="NIJ64954.1"/>
    <property type="molecule type" value="Genomic_DNA"/>
</dbReference>
<dbReference type="InterPro" id="IPR050887">
    <property type="entry name" value="Beta-mannosidase_GH2"/>
</dbReference>
<dbReference type="InterPro" id="IPR013783">
    <property type="entry name" value="Ig-like_fold"/>
</dbReference>
<dbReference type="SUPFAM" id="SSF49303">
    <property type="entry name" value="beta-Galactosidase/glucuronidase domain"/>
    <property type="match status" value="2"/>
</dbReference>
<feature type="domain" description="Beta-mannosidase-like galactose-binding" evidence="17">
    <location>
        <begin position="41"/>
        <end position="218"/>
    </location>
</feature>
<dbReference type="Gene3D" id="3.20.20.80">
    <property type="entry name" value="Glycosidases"/>
    <property type="match status" value="1"/>
</dbReference>
<comment type="subcellular location">
    <subcellularLocation>
        <location evidence="2">Secreted</location>
    </subcellularLocation>
</comment>
<evidence type="ECO:0000256" key="5">
    <source>
        <dbReference type="ARBA" id="ARBA00012754"/>
    </source>
</evidence>
<keyword evidence="13" id="KW-0732">Signal</keyword>
<evidence type="ECO:0000256" key="1">
    <source>
        <dbReference type="ARBA" id="ARBA00000829"/>
    </source>
</evidence>
<dbReference type="Pfam" id="PF17753">
    <property type="entry name" value="Ig_mannosidase"/>
    <property type="match status" value="1"/>
</dbReference>
<dbReference type="SUPFAM" id="SSF49785">
    <property type="entry name" value="Galactose-binding domain-like"/>
    <property type="match status" value="1"/>
</dbReference>
<dbReference type="AlphaFoldDB" id="A0A7X5UZ85"/>
<dbReference type="EC" id="3.2.1.25" evidence="5"/>
<dbReference type="GO" id="GO:0005576">
    <property type="term" value="C:extracellular region"/>
    <property type="evidence" value="ECO:0007669"/>
    <property type="project" value="UniProtKB-SubCell"/>
</dbReference>
<evidence type="ECO:0000256" key="4">
    <source>
        <dbReference type="ARBA" id="ARBA00011738"/>
    </source>
</evidence>
<evidence type="ECO:0000256" key="12">
    <source>
        <dbReference type="ARBA" id="ARBA00041614"/>
    </source>
</evidence>
<comment type="catalytic activity">
    <reaction evidence="1">
        <text>Hydrolysis of terminal, non-reducing beta-D-mannose residues in beta-D-mannosides.</text>
        <dbReference type="EC" id="3.2.1.25"/>
    </reaction>
</comment>
<comment type="similarity">
    <text evidence="10">Belongs to the glycosyl hydrolase 2 family. Beta-mannosidase B subfamily.</text>
</comment>
<dbReference type="SUPFAM" id="SSF51445">
    <property type="entry name" value="(Trans)glycosidases"/>
    <property type="match status" value="1"/>
</dbReference>
<comment type="pathway">
    <text evidence="3">Glycan metabolism; N-glycan degradation.</text>
</comment>
<keyword evidence="19" id="KW-1185">Reference proteome</keyword>
<comment type="caution">
    <text evidence="18">The sequence shown here is derived from an EMBL/GenBank/DDBJ whole genome shotgun (WGS) entry which is preliminary data.</text>
</comment>
<gene>
    <name evidence="18" type="ORF">FHR20_001885</name>
</gene>
<accession>A0A7X5UZ85</accession>
<dbReference type="Pfam" id="PF22666">
    <property type="entry name" value="Glyco_hydro_2_N2"/>
    <property type="match status" value="1"/>
</dbReference>
<dbReference type="InterPro" id="IPR017853">
    <property type="entry name" value="GH"/>
</dbReference>
<evidence type="ECO:0000256" key="10">
    <source>
        <dbReference type="ARBA" id="ARBA00038429"/>
    </source>
</evidence>
<dbReference type="PANTHER" id="PTHR43730">
    <property type="entry name" value="BETA-MANNOSIDASE"/>
    <property type="match status" value="1"/>
</dbReference>
<keyword evidence="9 18" id="KW-0326">Glycosidase</keyword>
<evidence type="ECO:0000259" key="15">
    <source>
        <dbReference type="Pfam" id="PF17753"/>
    </source>
</evidence>
<evidence type="ECO:0000256" key="3">
    <source>
        <dbReference type="ARBA" id="ARBA00004740"/>
    </source>
</evidence>
<organism evidence="18 19">
    <name type="scientific">Sphingomonas leidyi</name>
    <dbReference type="NCBI Taxonomy" id="68569"/>
    <lineage>
        <taxon>Bacteria</taxon>
        <taxon>Pseudomonadati</taxon>
        <taxon>Pseudomonadota</taxon>
        <taxon>Alphaproteobacteria</taxon>
        <taxon>Sphingomonadales</taxon>
        <taxon>Sphingomonadaceae</taxon>
        <taxon>Sphingomonas</taxon>
    </lineage>
</organism>
<name>A0A7X5UZ85_9SPHN</name>
<dbReference type="GO" id="GO:0004567">
    <property type="term" value="F:beta-mannosidase activity"/>
    <property type="evidence" value="ECO:0007669"/>
    <property type="project" value="UniProtKB-EC"/>
</dbReference>
<dbReference type="Proteomes" id="UP000564677">
    <property type="component" value="Unassembled WGS sequence"/>
</dbReference>
<evidence type="ECO:0000256" key="2">
    <source>
        <dbReference type="ARBA" id="ARBA00004613"/>
    </source>
</evidence>
<evidence type="ECO:0000256" key="13">
    <source>
        <dbReference type="SAM" id="SignalP"/>
    </source>
</evidence>
<dbReference type="InterPro" id="IPR041625">
    <property type="entry name" value="Beta-mannosidase_Ig"/>
</dbReference>
<dbReference type="InterPro" id="IPR054593">
    <property type="entry name" value="Beta-mannosidase-like_N2"/>
</dbReference>
<evidence type="ECO:0000259" key="14">
    <source>
        <dbReference type="Pfam" id="PF00703"/>
    </source>
</evidence>
<evidence type="ECO:0000256" key="8">
    <source>
        <dbReference type="ARBA" id="ARBA00023180"/>
    </source>
</evidence>
<sequence length="856" mass="93522">MKWLAALLLALAPAGAFAAPKAITRLDTGWQVRIAPSDKAAAAAHPRAARWIPATVPGSVQQDLIAAGLVPDPYRGTNEGAIQWAGLTDWEWKRTMTVTPAMLAADHLDLVFDGLDTFAEVRVNGTLLLAADNAHRRWRADAKPLLRSGVNEITVVIASPIRRLQPMVLAEAHPLPGEYDSAFGDEPKGRQTSPYIRKPKYQYGWDWAPRIVTAGIWREVRLEQWDAARIDRFRVEQEALSDAEARLLVRLEVVAGAPGARRVRLVVTTPAGETVTVDRSIALAPGRNLVSVPVALADPKRWQPVGYGEQPLYRVEAELEGADRAATRIGLRTVELLREGGAFGFRINGIPIFAKGANLIPFDNFPARVSAGTMRSILVDARAANMNMIRIWGGGYYLDDAFYDAADELGILVWQDFMFGGAVTPPDAAFRDSVAKEADEQVARLANHASIVLWAGNNEVLSGWENWSDRKAFKQAVGPEERERIGVGMAVLFDRVLRDAVTRNAPGIPYWPGSPSTDYRGPVDTDASGDRHFWDVWSGSKPFERYLDSCPRFMSEYGFQAMPGLATIREFAGEGPLAPDSPVLKAHQKFLAGEGNARLQFYIDQRLRPARDFADFVYLSQVNQAQAIGMAALHHRACRQVTMGSLYWQLNDSWPGISWSSIDHAGRWKLLHFAARRFFAPQAIVAEHKDAATRVTLVSDATAPIAARWRVRAMTMDGQPLGERAAAIDLPPLAATEVARIDDAALFRDAPARASFAVAELLIGGQVVHRTIVERAPPGEMAYPAPGLQARWSGDSLTLSATGLARAVMLDFGTIAAQPSDNGFDLLPGETVTVTIASRAGRAALARALTLRSLAR</sequence>
<evidence type="ECO:0000259" key="17">
    <source>
        <dbReference type="Pfam" id="PF22666"/>
    </source>
</evidence>
<evidence type="ECO:0000313" key="18">
    <source>
        <dbReference type="EMBL" id="NIJ64954.1"/>
    </source>
</evidence>
<dbReference type="GO" id="GO:0005975">
    <property type="term" value="P:carbohydrate metabolic process"/>
    <property type="evidence" value="ECO:0007669"/>
    <property type="project" value="InterPro"/>
</dbReference>
<feature type="domain" description="Mannosidase Ig/CBM-like" evidence="16">
    <location>
        <begin position="694"/>
        <end position="774"/>
    </location>
</feature>
<dbReference type="InterPro" id="IPR006102">
    <property type="entry name" value="Ig-like_GH2"/>
</dbReference>
<dbReference type="Gene3D" id="2.60.40.10">
    <property type="entry name" value="Immunoglobulins"/>
    <property type="match status" value="2"/>
</dbReference>
<protein>
    <recommendedName>
        <fullName evidence="11">Beta-mannosidase B</fullName>
        <ecNumber evidence="5">3.2.1.25</ecNumber>
    </recommendedName>
    <alternativeName>
        <fullName evidence="12">Mannanase B</fullName>
    </alternativeName>
</protein>
<keyword evidence="8" id="KW-0325">Glycoprotein</keyword>
<keyword evidence="7 18" id="KW-0378">Hydrolase</keyword>
<dbReference type="RefSeq" id="WP_167299250.1">
    <property type="nucleotide sequence ID" value="NZ_JAASQV010000001.1"/>
</dbReference>
<proteinExistence type="inferred from homology"/>
<evidence type="ECO:0000256" key="11">
    <source>
        <dbReference type="ARBA" id="ARBA00041069"/>
    </source>
</evidence>
<dbReference type="InterPro" id="IPR036156">
    <property type="entry name" value="Beta-gal/glucu_dom_sf"/>
</dbReference>
<reference evidence="18 19" key="1">
    <citation type="submission" date="2020-03" db="EMBL/GenBank/DDBJ databases">
        <title>Genomic Encyclopedia of Type Strains, Phase IV (KMG-IV): sequencing the most valuable type-strain genomes for metagenomic binning, comparative biology and taxonomic classification.</title>
        <authorList>
            <person name="Goeker M."/>
        </authorList>
    </citation>
    <scope>NUCLEOTIDE SEQUENCE [LARGE SCALE GENOMIC DNA]</scope>
    <source>
        <strain evidence="18 19">DSM 4733</strain>
    </source>
</reference>
<feature type="domain" description="Glycoside hydrolase family 2 immunoglobulin-like beta-sandwich" evidence="14">
    <location>
        <begin position="228"/>
        <end position="332"/>
    </location>
</feature>
<dbReference type="Pfam" id="PF17786">
    <property type="entry name" value="Mannosidase_ig"/>
    <property type="match status" value="1"/>
</dbReference>
<keyword evidence="6" id="KW-0964">Secreted</keyword>
<evidence type="ECO:0000313" key="19">
    <source>
        <dbReference type="Proteomes" id="UP000564677"/>
    </source>
</evidence>